<feature type="transmembrane region" description="Helical" evidence="8">
    <location>
        <begin position="178"/>
        <end position="203"/>
    </location>
</feature>
<keyword evidence="6 8" id="KW-0472">Membrane</keyword>
<feature type="transmembrane region" description="Helical" evidence="8">
    <location>
        <begin position="98"/>
        <end position="120"/>
    </location>
</feature>
<evidence type="ECO:0000256" key="2">
    <source>
        <dbReference type="ARBA" id="ARBA00022475"/>
    </source>
</evidence>
<feature type="transmembrane region" description="Helical" evidence="8">
    <location>
        <begin position="449"/>
        <end position="469"/>
    </location>
</feature>
<feature type="transmembrane region" description="Helical" evidence="8">
    <location>
        <begin position="66"/>
        <end position="86"/>
    </location>
</feature>
<dbReference type="InterPro" id="IPR052175">
    <property type="entry name" value="ComplexI-like_HydComp"/>
</dbReference>
<feature type="transmembrane region" description="Helical" evidence="8">
    <location>
        <begin position="239"/>
        <end position="257"/>
    </location>
</feature>
<comment type="caution">
    <text evidence="10">The sequence shown here is derived from an EMBL/GenBank/DDBJ whole genome shotgun (WGS) entry which is preliminary data.</text>
</comment>
<feature type="transmembrane region" description="Helical" evidence="8">
    <location>
        <begin position="146"/>
        <end position="166"/>
    </location>
</feature>
<feature type="transmembrane region" description="Helical" evidence="8">
    <location>
        <begin position="333"/>
        <end position="358"/>
    </location>
</feature>
<keyword evidence="5" id="KW-0560">Oxidoreductase</keyword>
<dbReference type="Proteomes" id="UP001501323">
    <property type="component" value="Unassembled WGS sequence"/>
</dbReference>
<feature type="transmembrane region" description="Helical" evidence="8">
    <location>
        <begin position="295"/>
        <end position="313"/>
    </location>
</feature>
<feature type="transmembrane region" description="Helical" evidence="8">
    <location>
        <begin position="370"/>
        <end position="393"/>
    </location>
</feature>
<evidence type="ECO:0000256" key="5">
    <source>
        <dbReference type="ARBA" id="ARBA00023002"/>
    </source>
</evidence>
<dbReference type="Pfam" id="PF00361">
    <property type="entry name" value="Proton_antipo_M"/>
    <property type="match status" value="1"/>
</dbReference>
<proteinExistence type="predicted"/>
<feature type="transmembrane region" description="Helical" evidence="8">
    <location>
        <begin position="535"/>
        <end position="556"/>
    </location>
</feature>
<reference evidence="11" key="1">
    <citation type="journal article" date="2019" name="Int. J. Syst. Evol. Microbiol.">
        <title>The Global Catalogue of Microorganisms (GCM) 10K type strain sequencing project: providing services to taxonomists for standard genome sequencing and annotation.</title>
        <authorList>
            <consortium name="The Broad Institute Genomics Platform"/>
            <consortium name="The Broad Institute Genome Sequencing Center for Infectious Disease"/>
            <person name="Wu L."/>
            <person name="Ma J."/>
        </authorList>
    </citation>
    <scope>NUCLEOTIDE SEQUENCE [LARGE SCALE GENOMIC DNA]</scope>
    <source>
        <strain evidence="11">JCM 18392</strain>
    </source>
</reference>
<evidence type="ECO:0000256" key="6">
    <source>
        <dbReference type="ARBA" id="ARBA00023136"/>
    </source>
</evidence>
<evidence type="ECO:0000256" key="8">
    <source>
        <dbReference type="SAM" id="Phobius"/>
    </source>
</evidence>
<dbReference type="PANTHER" id="PTHR42682:SF4">
    <property type="entry name" value="NADH-UBIQUINONE_PLASTOQUINONE"/>
    <property type="match status" value="1"/>
</dbReference>
<organism evidence="10 11">
    <name type="scientific">Luteimonas vadosa</name>
    <dbReference type="NCBI Taxonomy" id="1165507"/>
    <lineage>
        <taxon>Bacteria</taxon>
        <taxon>Pseudomonadati</taxon>
        <taxon>Pseudomonadota</taxon>
        <taxon>Gammaproteobacteria</taxon>
        <taxon>Lysobacterales</taxon>
        <taxon>Lysobacteraceae</taxon>
        <taxon>Luteimonas</taxon>
    </lineage>
</organism>
<keyword evidence="2" id="KW-1003">Cell membrane</keyword>
<comment type="subcellular location">
    <subcellularLocation>
        <location evidence="1">Cell membrane</location>
        <topology evidence="1">Multi-pass membrane protein</topology>
    </subcellularLocation>
    <subcellularLocation>
        <location evidence="7">Membrane</location>
        <topology evidence="7">Multi-pass membrane protein</topology>
    </subcellularLocation>
</comment>
<evidence type="ECO:0000256" key="3">
    <source>
        <dbReference type="ARBA" id="ARBA00022692"/>
    </source>
</evidence>
<feature type="transmembrane region" description="Helical" evidence="8">
    <location>
        <begin position="269"/>
        <end position="288"/>
    </location>
</feature>
<dbReference type="RefSeq" id="WP_345293648.1">
    <property type="nucleotide sequence ID" value="NZ_BAABJY010000001.1"/>
</dbReference>
<feature type="domain" description="NADH:quinone oxidoreductase/Mrp antiporter transmembrane" evidence="9">
    <location>
        <begin position="110"/>
        <end position="380"/>
    </location>
</feature>
<dbReference type="PANTHER" id="PTHR42682">
    <property type="entry name" value="HYDROGENASE-4 COMPONENT F"/>
    <property type="match status" value="1"/>
</dbReference>
<sequence length="557" mass="60469">MIEFHPAWPFLVAALAALVTRGWLRTLFMVAAPLVGGLQFLDMELGQTRELQVLGLTLVPYRADGLSYVFGLAFHVGALLSIVFALRVRDTLQHVTALLYVASGIGVLFAGDLLTLFLWWEVMGVSSAFLVFASRTPESYRAGFRYLVYQVLSGVLLMAGGGLLWIQTGSLAFEAMELGSAASWLILLAFGLKAGFPLLHAWIPDSYPNGTPTGSVFLCIFTTKAAIYALARGFPGTELLIYVGAVMTVFPVLYAIIENDLRRVLSYSIINQLGFMVVGIGIGTELSLNGTSAHAFAHIIYKALLFMSMGALLQQAGTAKASELGGLYRKMPWTTGFCIVGAASISAFPLFSGFVAKAMVMSALIKDGHLVVWLMLLFASAGVLEHSGIKIPYFGFFSRYGNPEAREAPPNMLFAMGLAAALCIAIGVWPVALYGLLPYEMVYSAYDATHVLTQLQLLLFASLAIVWMHRSGYYPAEIPSTNLDVDWVFRRPLPRAAKWSRNVLSAVRDRLADIWSAFLAGLGGGRVSNSLGQTWPIGSMALWVAILLATLLLFGLR</sequence>
<dbReference type="NCBIfam" id="NF009310">
    <property type="entry name" value="PRK12668.1"/>
    <property type="match status" value="1"/>
</dbReference>
<dbReference type="EMBL" id="BAABJY010000001">
    <property type="protein sequence ID" value="GAA4854294.1"/>
    <property type="molecule type" value="Genomic_DNA"/>
</dbReference>
<name>A0ABP9DPL8_9GAMM</name>
<feature type="transmembrane region" description="Helical" evidence="8">
    <location>
        <begin position="215"/>
        <end position="232"/>
    </location>
</feature>
<keyword evidence="3 7" id="KW-0812">Transmembrane</keyword>
<keyword evidence="11" id="KW-1185">Reference proteome</keyword>
<evidence type="ECO:0000256" key="7">
    <source>
        <dbReference type="RuleBase" id="RU000320"/>
    </source>
</evidence>
<protein>
    <submittedName>
        <fullName evidence="10">Na(+)/H(+) antiporter subunit D</fullName>
    </submittedName>
</protein>
<evidence type="ECO:0000256" key="4">
    <source>
        <dbReference type="ARBA" id="ARBA00022989"/>
    </source>
</evidence>
<accession>A0ABP9DPL8</accession>
<keyword evidence="4 8" id="KW-1133">Transmembrane helix</keyword>
<evidence type="ECO:0000259" key="9">
    <source>
        <dbReference type="Pfam" id="PF00361"/>
    </source>
</evidence>
<evidence type="ECO:0000313" key="11">
    <source>
        <dbReference type="Proteomes" id="UP001501323"/>
    </source>
</evidence>
<feature type="transmembrane region" description="Helical" evidence="8">
    <location>
        <begin position="413"/>
        <end position="437"/>
    </location>
</feature>
<gene>
    <name evidence="10" type="ORF">GCM10023332_02100</name>
</gene>
<dbReference type="InterPro" id="IPR001750">
    <property type="entry name" value="ND/Mrp_TM"/>
</dbReference>
<evidence type="ECO:0000313" key="10">
    <source>
        <dbReference type="EMBL" id="GAA4854294.1"/>
    </source>
</evidence>
<evidence type="ECO:0000256" key="1">
    <source>
        <dbReference type="ARBA" id="ARBA00004651"/>
    </source>
</evidence>